<dbReference type="AlphaFoldDB" id="A0A3S4ZUA6"/>
<keyword evidence="3" id="KW-1185">Reference proteome</keyword>
<evidence type="ECO:0000313" key="2">
    <source>
        <dbReference type="EMBL" id="VEL19978.1"/>
    </source>
</evidence>
<dbReference type="GO" id="GO:0006516">
    <property type="term" value="P:glycoprotein catabolic process"/>
    <property type="evidence" value="ECO:0007669"/>
    <property type="project" value="TreeGrafter"/>
</dbReference>
<dbReference type="Gene3D" id="3.20.20.80">
    <property type="entry name" value="Glycosidases"/>
    <property type="match status" value="1"/>
</dbReference>
<evidence type="ECO:0000313" key="3">
    <source>
        <dbReference type="Proteomes" id="UP000784294"/>
    </source>
</evidence>
<reference evidence="2" key="1">
    <citation type="submission" date="2018-11" db="EMBL/GenBank/DDBJ databases">
        <authorList>
            <consortium name="Pathogen Informatics"/>
        </authorList>
    </citation>
    <scope>NUCLEOTIDE SEQUENCE</scope>
</reference>
<sequence length="190" mass="21922">MILLSVEQAIAQGWYKPWQAHDPKLQQAYQHRFVDSILKVIEAEESSGHQMYPPTNPSSLIFHPRPILLSSPSNAAGGDGRTFDSLYDPQDPRYGDVHFYKYDGDLWSETIYPVSRMTTEFGIQSLPNPLAWRRSIPKVQHTDPSRWLPHGHLVDHREHQDNGLNNMYLPAYRVIGRPLPVHNPVENYTR</sequence>
<accession>A0A3S4ZUA6</accession>
<dbReference type="InterPro" id="IPR017853">
    <property type="entry name" value="GH"/>
</dbReference>
<dbReference type="GO" id="GO:0004567">
    <property type="term" value="F:beta-mannosidase activity"/>
    <property type="evidence" value="ECO:0007669"/>
    <property type="project" value="TreeGrafter"/>
</dbReference>
<keyword evidence="1" id="KW-0326">Glycosidase</keyword>
<keyword evidence="1" id="KW-0378">Hydrolase</keyword>
<dbReference type="EMBL" id="CAAALY010044155">
    <property type="protein sequence ID" value="VEL19978.1"/>
    <property type="molecule type" value="Genomic_DNA"/>
</dbReference>
<dbReference type="PANTHER" id="PTHR43730">
    <property type="entry name" value="BETA-MANNOSIDASE"/>
    <property type="match status" value="1"/>
</dbReference>
<proteinExistence type="predicted"/>
<organism evidence="2 3">
    <name type="scientific">Protopolystoma xenopodis</name>
    <dbReference type="NCBI Taxonomy" id="117903"/>
    <lineage>
        <taxon>Eukaryota</taxon>
        <taxon>Metazoa</taxon>
        <taxon>Spiralia</taxon>
        <taxon>Lophotrochozoa</taxon>
        <taxon>Platyhelminthes</taxon>
        <taxon>Monogenea</taxon>
        <taxon>Polyopisthocotylea</taxon>
        <taxon>Polystomatidea</taxon>
        <taxon>Polystomatidae</taxon>
        <taxon>Protopolystoma</taxon>
    </lineage>
</organism>
<dbReference type="SUPFAM" id="SSF51445">
    <property type="entry name" value="(Trans)glycosidases"/>
    <property type="match status" value="1"/>
</dbReference>
<dbReference type="InterPro" id="IPR050887">
    <property type="entry name" value="Beta-mannosidase_GH2"/>
</dbReference>
<evidence type="ECO:0000256" key="1">
    <source>
        <dbReference type="ARBA" id="ARBA00023295"/>
    </source>
</evidence>
<dbReference type="PANTHER" id="PTHR43730:SF1">
    <property type="entry name" value="BETA-MANNOSIDASE"/>
    <property type="match status" value="1"/>
</dbReference>
<comment type="caution">
    <text evidence="2">The sequence shown here is derived from an EMBL/GenBank/DDBJ whole genome shotgun (WGS) entry which is preliminary data.</text>
</comment>
<gene>
    <name evidence="2" type="ORF">PXEA_LOCUS13418</name>
</gene>
<name>A0A3S4ZUA6_9PLAT</name>
<protein>
    <submittedName>
        <fullName evidence="2">Uncharacterized protein</fullName>
    </submittedName>
</protein>
<dbReference type="Proteomes" id="UP000784294">
    <property type="component" value="Unassembled WGS sequence"/>
</dbReference>
<dbReference type="OrthoDB" id="6275833at2759"/>